<sequence length="158" mass="16508">MTNQLAPAMSAASTIVPPTVTSAASTIVPQPATTATNTRSFAIPKDFNLEVPTNNDPTNPTMQNIGAESSNAATPGTVVTSGTAVTSSHPTKSDFLLSKEFRSAEVKLSNIEPLAGQHNYEDWSSQMILAFDAMNVLNIVVNGSSPTSDSSAEEHEGN</sequence>
<evidence type="ECO:0000313" key="3">
    <source>
        <dbReference type="Proteomes" id="UP000267821"/>
    </source>
</evidence>
<gene>
    <name evidence="2" type="ORF">L211DRAFT_848973</name>
</gene>
<dbReference type="OrthoDB" id="5413396at2759"/>
<proteinExistence type="predicted"/>
<feature type="region of interest" description="Disordered" evidence="1">
    <location>
        <begin position="48"/>
        <end position="90"/>
    </location>
</feature>
<dbReference type="EMBL" id="ML121542">
    <property type="protein sequence ID" value="RPB24233.1"/>
    <property type="molecule type" value="Genomic_DNA"/>
</dbReference>
<keyword evidence="3" id="KW-1185">Reference proteome</keyword>
<organism evidence="2 3">
    <name type="scientific">Terfezia boudieri ATCC MYA-4762</name>
    <dbReference type="NCBI Taxonomy" id="1051890"/>
    <lineage>
        <taxon>Eukaryota</taxon>
        <taxon>Fungi</taxon>
        <taxon>Dikarya</taxon>
        <taxon>Ascomycota</taxon>
        <taxon>Pezizomycotina</taxon>
        <taxon>Pezizomycetes</taxon>
        <taxon>Pezizales</taxon>
        <taxon>Pezizaceae</taxon>
        <taxon>Terfezia</taxon>
    </lineage>
</organism>
<evidence type="ECO:0000256" key="1">
    <source>
        <dbReference type="SAM" id="MobiDB-lite"/>
    </source>
</evidence>
<dbReference type="AlphaFoldDB" id="A0A3N4LMT2"/>
<accession>A0A3N4LMT2</accession>
<name>A0A3N4LMT2_9PEZI</name>
<feature type="compositionally biased region" description="Low complexity" evidence="1">
    <location>
        <begin position="72"/>
        <end position="88"/>
    </location>
</feature>
<dbReference type="Proteomes" id="UP000267821">
    <property type="component" value="Unassembled WGS sequence"/>
</dbReference>
<feature type="compositionally biased region" description="Polar residues" evidence="1">
    <location>
        <begin position="51"/>
        <end position="71"/>
    </location>
</feature>
<dbReference type="InParanoid" id="A0A3N4LMT2"/>
<protein>
    <submittedName>
        <fullName evidence="2">Uncharacterized protein</fullName>
    </submittedName>
</protein>
<evidence type="ECO:0000313" key="2">
    <source>
        <dbReference type="EMBL" id="RPB24233.1"/>
    </source>
</evidence>
<reference evidence="2 3" key="1">
    <citation type="journal article" date="2018" name="Nat. Ecol. Evol.">
        <title>Pezizomycetes genomes reveal the molecular basis of ectomycorrhizal truffle lifestyle.</title>
        <authorList>
            <person name="Murat C."/>
            <person name="Payen T."/>
            <person name="Noel B."/>
            <person name="Kuo A."/>
            <person name="Morin E."/>
            <person name="Chen J."/>
            <person name="Kohler A."/>
            <person name="Krizsan K."/>
            <person name="Balestrini R."/>
            <person name="Da Silva C."/>
            <person name="Montanini B."/>
            <person name="Hainaut M."/>
            <person name="Levati E."/>
            <person name="Barry K.W."/>
            <person name="Belfiori B."/>
            <person name="Cichocki N."/>
            <person name="Clum A."/>
            <person name="Dockter R.B."/>
            <person name="Fauchery L."/>
            <person name="Guy J."/>
            <person name="Iotti M."/>
            <person name="Le Tacon F."/>
            <person name="Lindquist E.A."/>
            <person name="Lipzen A."/>
            <person name="Malagnac F."/>
            <person name="Mello A."/>
            <person name="Molinier V."/>
            <person name="Miyauchi S."/>
            <person name="Poulain J."/>
            <person name="Riccioni C."/>
            <person name="Rubini A."/>
            <person name="Sitrit Y."/>
            <person name="Splivallo R."/>
            <person name="Traeger S."/>
            <person name="Wang M."/>
            <person name="Zifcakova L."/>
            <person name="Wipf D."/>
            <person name="Zambonelli A."/>
            <person name="Paolocci F."/>
            <person name="Nowrousian M."/>
            <person name="Ottonello S."/>
            <person name="Baldrian P."/>
            <person name="Spatafora J.W."/>
            <person name="Henrissat B."/>
            <person name="Nagy L.G."/>
            <person name="Aury J.M."/>
            <person name="Wincker P."/>
            <person name="Grigoriev I.V."/>
            <person name="Bonfante P."/>
            <person name="Martin F.M."/>
        </authorList>
    </citation>
    <scope>NUCLEOTIDE SEQUENCE [LARGE SCALE GENOMIC DNA]</scope>
    <source>
        <strain evidence="2 3">ATCC MYA-4762</strain>
    </source>
</reference>